<evidence type="ECO:0000256" key="5">
    <source>
        <dbReference type="ARBA" id="ARBA00023172"/>
    </source>
</evidence>
<keyword evidence="8" id="KW-0695">RNA-directed DNA polymerase</keyword>
<dbReference type="GO" id="GO:0006310">
    <property type="term" value="P:DNA recombination"/>
    <property type="evidence" value="ECO:0007669"/>
    <property type="project" value="UniProtKB-KW"/>
</dbReference>
<dbReference type="AlphaFoldDB" id="Q2AA00"/>
<keyword evidence="2" id="KW-0548">Nucleotidyltransferase</keyword>
<keyword evidence="6" id="KW-0511">Multifunctional enzyme</keyword>
<gene>
    <name evidence="8" type="ORF">20.t00044</name>
</gene>
<dbReference type="GO" id="GO:0003676">
    <property type="term" value="F:nucleic acid binding"/>
    <property type="evidence" value="ECO:0007669"/>
    <property type="project" value="InterPro"/>
</dbReference>
<dbReference type="InterPro" id="IPR036397">
    <property type="entry name" value="RNaseH_sf"/>
</dbReference>
<dbReference type="EMBL" id="AC183436">
    <property type="protein sequence ID" value="ABD63192.1"/>
    <property type="molecule type" value="Genomic_DNA"/>
</dbReference>
<dbReference type="Pfam" id="PF00078">
    <property type="entry name" value="RVT_1"/>
    <property type="match status" value="1"/>
</dbReference>
<keyword evidence="4" id="KW-0255">Endonuclease</keyword>
<dbReference type="SUPFAM" id="SSF53098">
    <property type="entry name" value="Ribonuclease H-like"/>
    <property type="match status" value="1"/>
</dbReference>
<dbReference type="Gene3D" id="2.40.70.10">
    <property type="entry name" value="Acid Proteases"/>
    <property type="match status" value="1"/>
</dbReference>
<dbReference type="InterPro" id="IPR000477">
    <property type="entry name" value="RT_dom"/>
</dbReference>
<dbReference type="CDD" id="cd09279">
    <property type="entry name" value="RNase_HI_like"/>
    <property type="match status" value="1"/>
</dbReference>
<organism evidence="8">
    <name type="scientific">Asparagus officinalis</name>
    <name type="common">Garden asparagus</name>
    <dbReference type="NCBI Taxonomy" id="4686"/>
    <lineage>
        <taxon>Eukaryota</taxon>
        <taxon>Viridiplantae</taxon>
        <taxon>Streptophyta</taxon>
        <taxon>Embryophyta</taxon>
        <taxon>Tracheophyta</taxon>
        <taxon>Spermatophyta</taxon>
        <taxon>Magnoliopsida</taxon>
        <taxon>Liliopsida</taxon>
        <taxon>Asparagales</taxon>
        <taxon>Asparagaceae</taxon>
        <taxon>Asparagoideae</taxon>
        <taxon>Asparagus</taxon>
    </lineage>
</organism>
<evidence type="ECO:0000256" key="6">
    <source>
        <dbReference type="ARBA" id="ARBA00023268"/>
    </source>
</evidence>
<dbReference type="Pfam" id="PF17919">
    <property type="entry name" value="RT_RNaseH_2"/>
    <property type="match status" value="1"/>
</dbReference>
<dbReference type="PANTHER" id="PTHR37984:SF5">
    <property type="entry name" value="PROTEIN NYNRIN-LIKE"/>
    <property type="match status" value="1"/>
</dbReference>
<dbReference type="GO" id="GO:0004523">
    <property type="term" value="F:RNA-DNA hybrid ribonuclease activity"/>
    <property type="evidence" value="ECO:0007669"/>
    <property type="project" value="InterPro"/>
</dbReference>
<dbReference type="InterPro" id="IPR050951">
    <property type="entry name" value="Retrovirus_Pol_polyprotein"/>
</dbReference>
<dbReference type="Gene3D" id="3.30.420.10">
    <property type="entry name" value="Ribonuclease H-like superfamily/Ribonuclease H"/>
    <property type="match status" value="1"/>
</dbReference>
<dbReference type="Gene3D" id="3.10.20.370">
    <property type="match status" value="1"/>
</dbReference>
<dbReference type="InterPro" id="IPR043128">
    <property type="entry name" value="Rev_trsase/Diguanyl_cyclase"/>
</dbReference>
<reference evidence="8" key="1">
    <citation type="submission" date="2006-03" db="EMBL/GenBank/DDBJ databases">
        <title>Comparative Sequence and Genetic Analyses of Asparagus BACs Reveal No Microsynteny with Onion or Rice.</title>
        <authorList>
            <person name="Jernej J."/>
            <person name="Telgmann A."/>
            <person name="Jung C."/>
            <person name="Cheung F."/>
            <person name="Havey M.J."/>
            <person name="Town C.D."/>
        </authorList>
    </citation>
    <scope>NUCLEOTIDE SEQUENCE</scope>
</reference>
<dbReference type="Pfam" id="PF13456">
    <property type="entry name" value="RVT_3"/>
    <property type="match status" value="1"/>
</dbReference>
<evidence type="ECO:0000256" key="1">
    <source>
        <dbReference type="ARBA" id="ARBA00022679"/>
    </source>
</evidence>
<name>Q2AA00_ASPOF</name>
<keyword evidence="3" id="KW-0540">Nuclease</keyword>
<dbReference type="InterPro" id="IPR002156">
    <property type="entry name" value="RNaseH_domain"/>
</dbReference>
<evidence type="ECO:0000313" key="8">
    <source>
        <dbReference type="EMBL" id="ABD63192.1"/>
    </source>
</evidence>
<dbReference type="CDD" id="cd00303">
    <property type="entry name" value="retropepsin_like"/>
    <property type="match status" value="1"/>
</dbReference>
<dbReference type="InterPro" id="IPR012337">
    <property type="entry name" value="RNaseH-like_sf"/>
</dbReference>
<proteinExistence type="predicted"/>
<accession>Q2AA00</accession>
<dbReference type="InterPro" id="IPR041577">
    <property type="entry name" value="RT_RNaseH_2"/>
</dbReference>
<dbReference type="CDD" id="cd09274">
    <property type="entry name" value="RNase_HI_RT_Ty3"/>
    <property type="match status" value="1"/>
</dbReference>
<keyword evidence="1" id="KW-0808">Transferase</keyword>
<evidence type="ECO:0000259" key="7">
    <source>
        <dbReference type="PROSITE" id="PS50879"/>
    </source>
</evidence>
<keyword evidence="4" id="KW-0378">Hydrolase</keyword>
<sequence length="1146" mass="129871">MQTKNSNHDRPLYFIGYIGSNKVNRIQVDPGSAVSIMPLRLMHSLGIPVSKLASTGTVIYGFNSSGSRPLGKIRIKCQMGDLKTEVTCYVIDAETSYNLLLGRPWIHSNVIIPSTLHQCLKYVDTDNKVRTVVMDKQPFKGYENYFTDSLLYGNESDTESSAHGTDSEEEADTEAGLDYNGGYVLNDIVPFVINLDDEQSSDGSCNWQLANNEINNDLEYSLSLDDVIKELYDNPNLYAPLRSSYITKKRLQHSFGTTLVIPTKIGGQREVVYGKGEGFPLPDHFLREDENDDKPGRHLSKYSPEARKLMEKQGYDFTLGEGLYFDRGPRIPAKAAYVPKGKPDDYYKFRRGLGYESSSEDEYCWLINNQSSEQYKDGYPSDSSEWDSDTSLGEAFKALMVNMATADPSTMENDDQMPTWEDPWIHHLNMQYGDRFEQREPPTEDKIVQINMGDEANPKPIFISDSLLSNEKEELIALVKEYIDVFAWNYEDMPGLDPNVAMHRLDIKSDAKPVKQQQRRFRPQIMEAIEAEVKKLIESGFIREEQHPDWLANIIPVMKKNGKIRICIDFRDLNTACPKDDFPLPITDVIIDNTCGFERMSFMDGFSGYNQIKMHPDDEKHTAFRIPLGVFCYTVMPFGLKNAGATYQRAMTKIFQEHLRKTVECYVDDLVVKSRNKEDHIKDLKTMFDLMRSHQLKMNPTKSFLGMSSGKFLGFVVTIKGIHIDPDKVKAIYELQPPRNLRELRGLQGRLAYIRRFISNLSGKCQPFSKLNKKGVSFIWDDACQKALEDIKIYLTNPPVLVAPKSGKPFLIYLKAMNHSISALLAQDDDNGHEQAIYYLSRTLVGAESRYPMIEKECLALVFAMQKMRHYLVGQTIYVISNVNPVRVFMTQPASMNWRLAKWALLLSQYDLHFKQQKSIKRQAICDLLAANPTTDTAEVYDDLPDETHEVNTTSHQQVWQLYFDGASRAVNRATTPGCSKVSSGVGVVLVSPGKHVMPRAYSLTSPCSNNVAEYNALLIGLSFAKELGVEYLEAFGDSQLIVNQVRGEYEVRNQDLIPYHQEAIKMADSFEEFFIEYIPRLQNTYTDALAALAVLLAQPPETELLVTAGIDSGPELDRSPLSPHRDVVRESNGGATTFFDFIPSS</sequence>
<evidence type="ECO:0000256" key="4">
    <source>
        <dbReference type="ARBA" id="ARBA00022759"/>
    </source>
</evidence>
<protein>
    <submittedName>
        <fullName evidence="8">Reverse transcriptase family protein</fullName>
    </submittedName>
</protein>
<dbReference type="SUPFAM" id="SSF56672">
    <property type="entry name" value="DNA/RNA polymerases"/>
    <property type="match status" value="1"/>
</dbReference>
<evidence type="ECO:0000256" key="2">
    <source>
        <dbReference type="ARBA" id="ARBA00022695"/>
    </source>
</evidence>
<dbReference type="PROSITE" id="PS50879">
    <property type="entry name" value="RNASE_H_1"/>
    <property type="match status" value="1"/>
</dbReference>
<dbReference type="Gene3D" id="3.10.10.10">
    <property type="entry name" value="HIV Type 1 Reverse Transcriptase, subunit A, domain 1"/>
    <property type="match status" value="1"/>
</dbReference>
<evidence type="ECO:0000256" key="3">
    <source>
        <dbReference type="ARBA" id="ARBA00022722"/>
    </source>
</evidence>
<dbReference type="GO" id="GO:0003964">
    <property type="term" value="F:RNA-directed DNA polymerase activity"/>
    <property type="evidence" value="ECO:0007669"/>
    <property type="project" value="UniProtKB-KW"/>
</dbReference>
<dbReference type="InterPro" id="IPR043502">
    <property type="entry name" value="DNA/RNA_pol_sf"/>
</dbReference>
<feature type="domain" description="RNase H type-1" evidence="7">
    <location>
        <begin position="956"/>
        <end position="1103"/>
    </location>
</feature>
<dbReference type="PANTHER" id="PTHR37984">
    <property type="entry name" value="PROTEIN CBG26694"/>
    <property type="match status" value="1"/>
</dbReference>
<dbReference type="CDD" id="cd01647">
    <property type="entry name" value="RT_LTR"/>
    <property type="match status" value="1"/>
</dbReference>
<dbReference type="Gene3D" id="3.30.70.270">
    <property type="match status" value="2"/>
</dbReference>
<dbReference type="InterPro" id="IPR021109">
    <property type="entry name" value="Peptidase_aspartic_dom_sf"/>
</dbReference>
<keyword evidence="5" id="KW-0233">DNA recombination</keyword>